<sequence>MRVRKSSLSEREANKRDLTEGDFLNQERSSGIVTWTLPSSLPMPVKLLTACQLYILMAAWACMVRVTGGHDKPDIAEKLRKRITSSTV</sequence>
<dbReference type="AlphaFoldDB" id="A0AAU9UTD0"/>
<feature type="compositionally biased region" description="Basic and acidic residues" evidence="1">
    <location>
        <begin position="7"/>
        <end position="19"/>
    </location>
</feature>
<gene>
    <name evidence="2" type="ORF">EEDITHA_LOCUS17062</name>
</gene>
<protein>
    <submittedName>
        <fullName evidence="2">Uncharacterized protein</fullName>
    </submittedName>
</protein>
<dbReference type="Proteomes" id="UP001153954">
    <property type="component" value="Unassembled WGS sequence"/>
</dbReference>
<reference evidence="2" key="1">
    <citation type="submission" date="2022-03" db="EMBL/GenBank/DDBJ databases">
        <authorList>
            <person name="Tunstrom K."/>
        </authorList>
    </citation>
    <scope>NUCLEOTIDE SEQUENCE</scope>
</reference>
<feature type="region of interest" description="Disordered" evidence="1">
    <location>
        <begin position="1"/>
        <end position="22"/>
    </location>
</feature>
<evidence type="ECO:0000313" key="2">
    <source>
        <dbReference type="EMBL" id="CAH2102428.1"/>
    </source>
</evidence>
<comment type="caution">
    <text evidence="2">The sequence shown here is derived from an EMBL/GenBank/DDBJ whole genome shotgun (WGS) entry which is preliminary data.</text>
</comment>
<dbReference type="EMBL" id="CAKOGL010000025">
    <property type="protein sequence ID" value="CAH2102428.1"/>
    <property type="molecule type" value="Genomic_DNA"/>
</dbReference>
<keyword evidence="3" id="KW-1185">Reference proteome</keyword>
<organism evidence="2 3">
    <name type="scientific">Euphydryas editha</name>
    <name type="common">Edith's checkerspot</name>
    <dbReference type="NCBI Taxonomy" id="104508"/>
    <lineage>
        <taxon>Eukaryota</taxon>
        <taxon>Metazoa</taxon>
        <taxon>Ecdysozoa</taxon>
        <taxon>Arthropoda</taxon>
        <taxon>Hexapoda</taxon>
        <taxon>Insecta</taxon>
        <taxon>Pterygota</taxon>
        <taxon>Neoptera</taxon>
        <taxon>Endopterygota</taxon>
        <taxon>Lepidoptera</taxon>
        <taxon>Glossata</taxon>
        <taxon>Ditrysia</taxon>
        <taxon>Papilionoidea</taxon>
        <taxon>Nymphalidae</taxon>
        <taxon>Nymphalinae</taxon>
        <taxon>Euphydryas</taxon>
    </lineage>
</organism>
<proteinExistence type="predicted"/>
<accession>A0AAU9UTD0</accession>
<evidence type="ECO:0000256" key="1">
    <source>
        <dbReference type="SAM" id="MobiDB-lite"/>
    </source>
</evidence>
<evidence type="ECO:0000313" key="3">
    <source>
        <dbReference type="Proteomes" id="UP001153954"/>
    </source>
</evidence>
<name>A0AAU9UTD0_EUPED</name>